<dbReference type="Proteomes" id="UP000076858">
    <property type="component" value="Unassembled WGS sequence"/>
</dbReference>
<comment type="caution">
    <text evidence="1">The sequence shown here is derived from an EMBL/GenBank/DDBJ whole genome shotgun (WGS) entry which is preliminary data.</text>
</comment>
<gene>
    <name evidence="1" type="ORF">APZ42_009514</name>
</gene>
<dbReference type="AlphaFoldDB" id="A0A162BQQ6"/>
<keyword evidence="2" id="KW-1185">Reference proteome</keyword>
<organism evidence="1 2">
    <name type="scientific">Daphnia magna</name>
    <dbReference type="NCBI Taxonomy" id="35525"/>
    <lineage>
        <taxon>Eukaryota</taxon>
        <taxon>Metazoa</taxon>
        <taxon>Ecdysozoa</taxon>
        <taxon>Arthropoda</taxon>
        <taxon>Crustacea</taxon>
        <taxon>Branchiopoda</taxon>
        <taxon>Diplostraca</taxon>
        <taxon>Cladocera</taxon>
        <taxon>Anomopoda</taxon>
        <taxon>Daphniidae</taxon>
        <taxon>Daphnia</taxon>
    </lineage>
</organism>
<sequence>MAWSHLSVEPDLHLLSLKLFVDVLKQVITWRWSVNLGLDFSSVERGAGTNNFIPAHRWISGMVAVVAGHSP</sequence>
<reference evidence="1 2" key="1">
    <citation type="submission" date="2016-03" db="EMBL/GenBank/DDBJ databases">
        <title>EvidentialGene: Evidence-directed Construction of Genes on Genomes.</title>
        <authorList>
            <person name="Gilbert D.G."/>
            <person name="Choi J.-H."/>
            <person name="Mockaitis K."/>
            <person name="Colbourne J."/>
            <person name="Pfrender M."/>
        </authorList>
    </citation>
    <scope>NUCLEOTIDE SEQUENCE [LARGE SCALE GENOMIC DNA]</scope>
    <source>
        <strain evidence="1 2">Xinb3</strain>
        <tissue evidence="1">Complete organism</tissue>
    </source>
</reference>
<accession>A0A162BQQ6</accession>
<evidence type="ECO:0000313" key="2">
    <source>
        <dbReference type="Proteomes" id="UP000076858"/>
    </source>
</evidence>
<evidence type="ECO:0000313" key="1">
    <source>
        <dbReference type="EMBL" id="KZR96250.1"/>
    </source>
</evidence>
<name>A0A162BQQ6_9CRUS</name>
<protein>
    <submittedName>
        <fullName evidence="1">Uncharacterized protein</fullName>
    </submittedName>
</protein>
<proteinExistence type="predicted"/>
<dbReference type="EMBL" id="LRGB01025568">
    <property type="protein sequence ID" value="KZR96250.1"/>
    <property type="molecule type" value="Genomic_DNA"/>
</dbReference>